<comment type="caution">
    <text evidence="2">The sequence shown here is derived from an EMBL/GenBank/DDBJ whole genome shotgun (WGS) entry which is preliminary data.</text>
</comment>
<dbReference type="RefSeq" id="WP_094547120.1">
    <property type="nucleotide sequence ID" value="NZ_MQWB01000001.1"/>
</dbReference>
<feature type="domain" description="VOC" evidence="1">
    <location>
        <begin position="7"/>
        <end position="137"/>
    </location>
</feature>
<protein>
    <recommendedName>
        <fullName evidence="1">VOC domain-containing protein</fullName>
    </recommendedName>
</protein>
<dbReference type="Pfam" id="PF00903">
    <property type="entry name" value="Glyoxalase"/>
    <property type="match status" value="1"/>
</dbReference>
<dbReference type="EMBL" id="MQWB01000001">
    <property type="protein sequence ID" value="OZC02655.1"/>
    <property type="molecule type" value="Genomic_DNA"/>
</dbReference>
<dbReference type="InterPro" id="IPR004360">
    <property type="entry name" value="Glyas_Fos-R_dOase_dom"/>
</dbReference>
<accession>A0A259TY05</accession>
<dbReference type="PANTHER" id="PTHR36110:SF2">
    <property type="entry name" value="RING-CLEAVING DIOXYGENASE MHQE-RELATED"/>
    <property type="match status" value="1"/>
</dbReference>
<evidence type="ECO:0000259" key="1">
    <source>
        <dbReference type="PROSITE" id="PS51819"/>
    </source>
</evidence>
<dbReference type="PANTHER" id="PTHR36110">
    <property type="entry name" value="RING-CLEAVING DIOXYGENASE MHQE-RELATED"/>
    <property type="match status" value="1"/>
</dbReference>
<dbReference type="CDD" id="cd08347">
    <property type="entry name" value="PcpA_C_like"/>
    <property type="match status" value="1"/>
</dbReference>
<dbReference type="InterPro" id="IPR029068">
    <property type="entry name" value="Glyas_Bleomycin-R_OHBP_Dase"/>
</dbReference>
<dbReference type="AlphaFoldDB" id="A0A259TY05"/>
<sequence length="316" mass="34038">MSSPVTGLHHVTAISGPAQQNVDVYAGLLGLRLVKRTVNFDDPGTYHLYYADGEARPGSFLTFFPWGEGAMPGRIGAPQAVATAYAAPIGASEMWLDRLASHGPLAGVDFDAPEERFGETVLTLRAPDGLAVEIIEAADASGGWEAGRIPPEAALGAFHSVTLRTARPEATMRVLTDALGYEAHGEEEGRVRLVNPQADRARCIDVMRQPGEAGRMGAGTVHHIAFRVPDDDAELEARELLLQLGLQPTPPIDRQYFHSVYCREPGGVLFEIATDPPGFATDEPADALGQRLMLPPQYEPQREAIEARLPPLHVPS</sequence>
<gene>
    <name evidence="2" type="ORF">BSZ36_06505</name>
</gene>
<reference evidence="2 3" key="1">
    <citation type="submission" date="2016-11" db="EMBL/GenBank/DDBJ databases">
        <title>Study of marine rhodopsin-containing bacteria.</title>
        <authorList>
            <person name="Yoshizawa S."/>
            <person name="Kumagai Y."/>
            <person name="Kogure K."/>
        </authorList>
    </citation>
    <scope>NUCLEOTIDE SEQUENCE [LARGE SCALE GENOMIC DNA]</scope>
    <source>
        <strain evidence="2 3">SG-29</strain>
    </source>
</reference>
<evidence type="ECO:0000313" key="2">
    <source>
        <dbReference type="EMBL" id="OZC02655.1"/>
    </source>
</evidence>
<feature type="domain" description="VOC" evidence="1">
    <location>
        <begin position="157"/>
        <end position="275"/>
    </location>
</feature>
<dbReference type="Gene3D" id="3.10.180.10">
    <property type="entry name" value="2,3-Dihydroxybiphenyl 1,2-Dioxygenase, domain 1"/>
    <property type="match status" value="2"/>
</dbReference>
<evidence type="ECO:0000313" key="3">
    <source>
        <dbReference type="Proteomes" id="UP000216446"/>
    </source>
</evidence>
<dbReference type="OrthoDB" id="9785698at2"/>
<dbReference type="InterPro" id="IPR052537">
    <property type="entry name" value="Extradiol_RC_dioxygenase"/>
</dbReference>
<organism evidence="2 3">
    <name type="scientific">Rubricoccus marinus</name>
    <dbReference type="NCBI Taxonomy" id="716817"/>
    <lineage>
        <taxon>Bacteria</taxon>
        <taxon>Pseudomonadati</taxon>
        <taxon>Rhodothermota</taxon>
        <taxon>Rhodothermia</taxon>
        <taxon>Rhodothermales</taxon>
        <taxon>Rubricoccaceae</taxon>
        <taxon>Rubricoccus</taxon>
    </lineage>
</organism>
<dbReference type="InParanoid" id="A0A259TY05"/>
<keyword evidence="3" id="KW-1185">Reference proteome</keyword>
<dbReference type="InterPro" id="IPR037523">
    <property type="entry name" value="VOC_core"/>
</dbReference>
<dbReference type="Proteomes" id="UP000216446">
    <property type="component" value="Unassembled WGS sequence"/>
</dbReference>
<proteinExistence type="predicted"/>
<name>A0A259TY05_9BACT</name>
<dbReference type="SUPFAM" id="SSF54593">
    <property type="entry name" value="Glyoxalase/Bleomycin resistance protein/Dihydroxybiphenyl dioxygenase"/>
    <property type="match status" value="1"/>
</dbReference>
<dbReference type="PROSITE" id="PS51819">
    <property type="entry name" value="VOC"/>
    <property type="match status" value="2"/>
</dbReference>